<feature type="region of interest" description="Disordered" evidence="7">
    <location>
        <begin position="218"/>
        <end position="252"/>
    </location>
</feature>
<comment type="subunit">
    <text evidence="3">Interacts with ERF2.</text>
</comment>
<gene>
    <name evidence="9" type="ORF">F5X68DRAFT_264830</name>
</gene>
<evidence type="ECO:0000313" key="10">
    <source>
        <dbReference type="Proteomes" id="UP000770015"/>
    </source>
</evidence>
<dbReference type="GO" id="GO:0005789">
    <property type="term" value="C:endoplasmic reticulum membrane"/>
    <property type="evidence" value="ECO:0007669"/>
    <property type="project" value="UniProtKB-SubCell"/>
</dbReference>
<dbReference type="EMBL" id="JAGSXJ010000028">
    <property type="protein sequence ID" value="KAH6671582.1"/>
    <property type="molecule type" value="Genomic_DNA"/>
</dbReference>
<dbReference type="InterPro" id="IPR019383">
    <property type="entry name" value="Golgin_A_7/ERF4"/>
</dbReference>
<evidence type="ECO:0000256" key="1">
    <source>
        <dbReference type="ARBA" id="ARBA00004406"/>
    </source>
</evidence>
<feature type="region of interest" description="Disordered" evidence="7">
    <location>
        <begin position="266"/>
        <end position="455"/>
    </location>
</feature>
<evidence type="ECO:0000259" key="8">
    <source>
        <dbReference type="Pfam" id="PF10256"/>
    </source>
</evidence>
<evidence type="ECO:0000256" key="4">
    <source>
        <dbReference type="ARBA" id="ARBA00018463"/>
    </source>
</evidence>
<dbReference type="Pfam" id="PF10256">
    <property type="entry name" value="Erf4"/>
    <property type="match status" value="1"/>
</dbReference>
<comment type="similarity">
    <text evidence="2">Belongs to the ERF4 family.</text>
</comment>
<evidence type="ECO:0000256" key="5">
    <source>
        <dbReference type="ARBA" id="ARBA00022824"/>
    </source>
</evidence>
<evidence type="ECO:0000256" key="7">
    <source>
        <dbReference type="SAM" id="MobiDB-lite"/>
    </source>
</evidence>
<reference evidence="9" key="1">
    <citation type="journal article" date="2021" name="Nat. Commun.">
        <title>Genetic determinants of endophytism in the Arabidopsis root mycobiome.</title>
        <authorList>
            <person name="Mesny F."/>
            <person name="Miyauchi S."/>
            <person name="Thiergart T."/>
            <person name="Pickel B."/>
            <person name="Atanasova L."/>
            <person name="Karlsson M."/>
            <person name="Huettel B."/>
            <person name="Barry K.W."/>
            <person name="Haridas S."/>
            <person name="Chen C."/>
            <person name="Bauer D."/>
            <person name="Andreopoulos W."/>
            <person name="Pangilinan J."/>
            <person name="LaButti K."/>
            <person name="Riley R."/>
            <person name="Lipzen A."/>
            <person name="Clum A."/>
            <person name="Drula E."/>
            <person name="Henrissat B."/>
            <person name="Kohler A."/>
            <person name="Grigoriev I.V."/>
            <person name="Martin F.M."/>
            <person name="Hacquard S."/>
        </authorList>
    </citation>
    <scope>NUCLEOTIDE SEQUENCE</scope>
    <source>
        <strain evidence="9">MPI-SDFR-AT-0117</strain>
    </source>
</reference>
<evidence type="ECO:0000256" key="2">
    <source>
        <dbReference type="ARBA" id="ARBA00007732"/>
    </source>
</evidence>
<dbReference type="OrthoDB" id="5377273at2759"/>
<keyword evidence="5" id="KW-0256">Endoplasmic reticulum</keyword>
<comment type="caution">
    <text evidence="9">The sequence shown here is derived from an EMBL/GenBank/DDBJ whole genome shotgun (WGS) entry which is preliminary data.</text>
</comment>
<keyword evidence="6" id="KW-0472">Membrane</keyword>
<keyword evidence="10" id="KW-1185">Reference proteome</keyword>
<dbReference type="PANTHER" id="PTHR13254:SF0">
    <property type="entry name" value="GOLGIN SUBFAMILY A MEMBER 7_ERF4 DOMAIN-CONTAINING PROTEIN"/>
    <property type="match status" value="1"/>
</dbReference>
<evidence type="ECO:0000256" key="6">
    <source>
        <dbReference type="ARBA" id="ARBA00023136"/>
    </source>
</evidence>
<dbReference type="GO" id="GO:0031211">
    <property type="term" value="C:endoplasmic reticulum palmitoyltransferase complex"/>
    <property type="evidence" value="ECO:0007669"/>
    <property type="project" value="TreeGrafter"/>
</dbReference>
<feature type="compositionally biased region" description="Basic and acidic residues" evidence="7">
    <location>
        <begin position="415"/>
        <end position="436"/>
    </location>
</feature>
<feature type="compositionally biased region" description="Basic and acidic residues" evidence="7">
    <location>
        <begin position="359"/>
        <end position="368"/>
    </location>
</feature>
<feature type="domain" description="Golgin subfamily A member 7/ERF4" evidence="8">
    <location>
        <begin position="496"/>
        <end position="620"/>
    </location>
</feature>
<name>A0A9P9A6U6_9PEZI</name>
<feature type="region of interest" description="Disordered" evidence="7">
    <location>
        <begin position="626"/>
        <end position="652"/>
    </location>
</feature>
<feature type="compositionally biased region" description="Low complexity" evidence="7">
    <location>
        <begin position="445"/>
        <end position="455"/>
    </location>
</feature>
<organism evidence="9 10">
    <name type="scientific">Plectosphaerella plurivora</name>
    <dbReference type="NCBI Taxonomy" id="936078"/>
    <lineage>
        <taxon>Eukaryota</taxon>
        <taxon>Fungi</taxon>
        <taxon>Dikarya</taxon>
        <taxon>Ascomycota</taxon>
        <taxon>Pezizomycotina</taxon>
        <taxon>Sordariomycetes</taxon>
        <taxon>Hypocreomycetidae</taxon>
        <taxon>Glomerellales</taxon>
        <taxon>Plectosphaerellaceae</taxon>
        <taxon>Plectosphaerella</taxon>
    </lineage>
</organism>
<proteinExistence type="inferred from homology"/>
<accession>A0A9P9A6U6</accession>
<dbReference type="GO" id="GO:0006612">
    <property type="term" value="P:protein targeting to membrane"/>
    <property type="evidence" value="ECO:0007669"/>
    <property type="project" value="TreeGrafter"/>
</dbReference>
<comment type="subcellular location">
    <subcellularLocation>
        <location evidence="1">Endoplasmic reticulum membrane</location>
        <topology evidence="1">Peripheral membrane protein</topology>
    </subcellularLocation>
</comment>
<dbReference type="PANTHER" id="PTHR13254">
    <property type="entry name" value="GOLGI AUTOANTIGEN, GOLGIN SUBFAMILY A, 7"/>
    <property type="match status" value="1"/>
</dbReference>
<evidence type="ECO:0000256" key="3">
    <source>
        <dbReference type="ARBA" id="ARBA00011396"/>
    </source>
</evidence>
<dbReference type="InterPro" id="IPR051371">
    <property type="entry name" value="Ras_palmitoyltransferase"/>
</dbReference>
<protein>
    <recommendedName>
        <fullName evidence="4">Ras modification protein ERF4</fullName>
    </recommendedName>
</protein>
<feature type="compositionally biased region" description="Basic and acidic residues" evidence="7">
    <location>
        <begin position="340"/>
        <end position="351"/>
    </location>
</feature>
<sequence>MPGRGVGAARPPTDVLPLTLAPAPAVATHIAHYHCQARQAQQANGSCSARTLTPFHHVRIPIPHWHPQPSSGTSSLCPESFSFGLISRPLPSTLALTQFTGGLNSDSNVEQQDHNRGSTSTISSKIDGFTKSWSPTILSTSSELEARVHRTPESFQDHYTIVLAHPSLSQASHPSSRRPFKALATRTPTPIVRVSQQGAAHTATAAVAPGAANRLGRDAADGAAAEPARRPFNPQAYYLQSPFRNRPGPASKRLRRISGAARLWNPSNSARALAPPADDSAQRRRRRPSTPPPPAVPLSHPALDDSNHQADTGAGDYPLLTLPEQRQIRRSGSGRPSLQIDRRGSGGEHRISLPQSVRHSYDSKKIDYTHTPAGDRQPSPLRANFSDPEEASEASNPRPPLDKGKQKEIMSPGADDGRRSYSRDLERGPDVMDPRRTSNLSAMDGIGSAMSSSNSSIMGEDIQGDMGDEWGPQHPCFPHLNPHVPIGSSEYQSTRVIRIRRDWLLQGDLAPTFSNLYPEILDPAGFSEQEFRRVIEKLNGELVPIFSPYDWRNILDATLGLVTGWLWDDFGFTGVKSRLNRLEAWIEQWNMETEKTMGSEEGAIPPKLISLRRTGYMTLDIQISDPEVAPVPSTPGASQAGGPVEPLEDGPA</sequence>
<dbReference type="AlphaFoldDB" id="A0A9P9A6U6"/>
<evidence type="ECO:0000313" key="9">
    <source>
        <dbReference type="EMBL" id="KAH6671582.1"/>
    </source>
</evidence>
<dbReference type="Proteomes" id="UP000770015">
    <property type="component" value="Unassembled WGS sequence"/>
</dbReference>